<feature type="DNA-binding region" description="H-T-H motif" evidence="4">
    <location>
        <begin position="42"/>
        <end position="61"/>
    </location>
</feature>
<evidence type="ECO:0000256" key="2">
    <source>
        <dbReference type="ARBA" id="ARBA00023125"/>
    </source>
</evidence>
<evidence type="ECO:0000313" key="8">
    <source>
        <dbReference type="Proteomes" id="UP000316639"/>
    </source>
</evidence>
<keyword evidence="3" id="KW-0804">Transcription</keyword>
<dbReference type="InterPro" id="IPR009057">
    <property type="entry name" value="Homeodomain-like_sf"/>
</dbReference>
<sequence length="210" mass="22568">MISVEPRKVGRPRATGVSGDSRRDLLDAAAELFTTRGYAATSTRAIAQRAGLRQASLYHYFGGKDDVLAELLEATVLPSLQRAEELGALDVPPMVKLWALSEFDIALLCGGAHNLGALYLLPELNSERFARFRAERAALKVAYGELVDGPEVRVDLVFGLVEGVILTRREKAISEVADFAAAGADACVRVAGCAEDDLPEVRAAGLRLCR</sequence>
<protein>
    <submittedName>
        <fullName evidence="7">TetR/AcrR family transcriptional regulator</fullName>
    </submittedName>
</protein>
<dbReference type="Gene3D" id="1.10.357.10">
    <property type="entry name" value="Tetracycline Repressor, domain 2"/>
    <property type="match status" value="1"/>
</dbReference>
<dbReference type="PANTHER" id="PTHR30055">
    <property type="entry name" value="HTH-TYPE TRANSCRIPTIONAL REGULATOR RUTR"/>
    <property type="match status" value="1"/>
</dbReference>
<organism evidence="7 8">
    <name type="scientific">Lentzea tibetensis</name>
    <dbReference type="NCBI Taxonomy" id="2591470"/>
    <lineage>
        <taxon>Bacteria</taxon>
        <taxon>Bacillati</taxon>
        <taxon>Actinomycetota</taxon>
        <taxon>Actinomycetes</taxon>
        <taxon>Pseudonocardiales</taxon>
        <taxon>Pseudonocardiaceae</taxon>
        <taxon>Lentzea</taxon>
    </lineage>
</organism>
<dbReference type="PRINTS" id="PR00455">
    <property type="entry name" value="HTHTETR"/>
</dbReference>
<dbReference type="EMBL" id="VOBR01000006">
    <property type="protein sequence ID" value="TWP52275.1"/>
    <property type="molecule type" value="Genomic_DNA"/>
</dbReference>
<reference evidence="7 8" key="1">
    <citation type="submission" date="2019-07" db="EMBL/GenBank/DDBJ databases">
        <title>Lentzea xizangensis sp. nov., isolated from Qinghai-Tibetan Plateau Soils.</title>
        <authorList>
            <person name="Huang J."/>
        </authorList>
    </citation>
    <scope>NUCLEOTIDE SEQUENCE [LARGE SCALE GENOMIC DNA]</scope>
    <source>
        <strain evidence="7 8">FXJ1.1311</strain>
    </source>
</reference>
<dbReference type="SUPFAM" id="SSF46689">
    <property type="entry name" value="Homeodomain-like"/>
    <property type="match status" value="1"/>
</dbReference>
<dbReference type="Proteomes" id="UP000316639">
    <property type="component" value="Unassembled WGS sequence"/>
</dbReference>
<feature type="region of interest" description="Disordered" evidence="5">
    <location>
        <begin position="1"/>
        <end position="20"/>
    </location>
</feature>
<keyword evidence="2 4" id="KW-0238">DNA-binding</keyword>
<dbReference type="InterPro" id="IPR050109">
    <property type="entry name" value="HTH-type_TetR-like_transc_reg"/>
</dbReference>
<evidence type="ECO:0000313" key="7">
    <source>
        <dbReference type="EMBL" id="TWP52275.1"/>
    </source>
</evidence>
<evidence type="ECO:0000259" key="6">
    <source>
        <dbReference type="PROSITE" id="PS50977"/>
    </source>
</evidence>
<evidence type="ECO:0000256" key="5">
    <source>
        <dbReference type="SAM" id="MobiDB-lite"/>
    </source>
</evidence>
<feature type="domain" description="HTH tetR-type" evidence="6">
    <location>
        <begin position="19"/>
        <end position="79"/>
    </location>
</feature>
<dbReference type="PANTHER" id="PTHR30055:SF240">
    <property type="entry name" value="HTH-TYPE TRANSCRIPTIONAL REGULATOR ACRR"/>
    <property type="match status" value="1"/>
</dbReference>
<proteinExistence type="predicted"/>
<dbReference type="AlphaFoldDB" id="A0A563EX49"/>
<evidence type="ECO:0000256" key="3">
    <source>
        <dbReference type="ARBA" id="ARBA00023163"/>
    </source>
</evidence>
<accession>A0A563EX49</accession>
<dbReference type="Pfam" id="PF00440">
    <property type="entry name" value="TetR_N"/>
    <property type="match status" value="1"/>
</dbReference>
<evidence type="ECO:0000256" key="1">
    <source>
        <dbReference type="ARBA" id="ARBA00023015"/>
    </source>
</evidence>
<dbReference type="OrthoDB" id="3766519at2"/>
<dbReference type="InterPro" id="IPR001647">
    <property type="entry name" value="HTH_TetR"/>
</dbReference>
<dbReference type="GO" id="GO:0003700">
    <property type="term" value="F:DNA-binding transcription factor activity"/>
    <property type="evidence" value="ECO:0007669"/>
    <property type="project" value="TreeGrafter"/>
</dbReference>
<name>A0A563EX49_9PSEU</name>
<keyword evidence="8" id="KW-1185">Reference proteome</keyword>
<dbReference type="PROSITE" id="PS50977">
    <property type="entry name" value="HTH_TETR_2"/>
    <property type="match status" value="1"/>
</dbReference>
<dbReference type="GO" id="GO:0000976">
    <property type="term" value="F:transcription cis-regulatory region binding"/>
    <property type="evidence" value="ECO:0007669"/>
    <property type="project" value="TreeGrafter"/>
</dbReference>
<keyword evidence="1" id="KW-0805">Transcription regulation</keyword>
<gene>
    <name evidence="7" type="ORF">FKR81_11970</name>
</gene>
<comment type="caution">
    <text evidence="7">The sequence shown here is derived from an EMBL/GenBank/DDBJ whole genome shotgun (WGS) entry which is preliminary data.</text>
</comment>
<evidence type="ECO:0000256" key="4">
    <source>
        <dbReference type="PROSITE-ProRule" id="PRU00335"/>
    </source>
</evidence>